<evidence type="ECO:0000256" key="6">
    <source>
        <dbReference type="ARBA" id="ARBA00022970"/>
    </source>
</evidence>
<keyword evidence="3 9" id="KW-0813">Transport</keyword>
<reference evidence="10 11" key="1">
    <citation type="submission" date="2024-09" db="EMBL/GenBank/DDBJ databases">
        <authorList>
            <person name="Sun Q."/>
            <person name="Mori K."/>
        </authorList>
    </citation>
    <scope>NUCLEOTIDE SEQUENCE [LARGE SCALE GENOMIC DNA]</scope>
    <source>
        <strain evidence="10 11">CCM 7228</strain>
    </source>
</reference>
<comment type="function">
    <text evidence="9">Component of the transport system for branched-chain amino acids.</text>
</comment>
<evidence type="ECO:0000256" key="3">
    <source>
        <dbReference type="ARBA" id="ARBA00022448"/>
    </source>
</evidence>
<dbReference type="RefSeq" id="WP_378930119.1">
    <property type="nucleotide sequence ID" value="NZ_JBHLVO010000001.1"/>
</dbReference>
<comment type="subcellular location">
    <subcellularLocation>
        <location evidence="1 9">Cell membrane</location>
        <topology evidence="1 9">Multi-pass membrane protein</topology>
    </subcellularLocation>
</comment>
<feature type="transmembrane region" description="Helical" evidence="9">
    <location>
        <begin position="376"/>
        <end position="395"/>
    </location>
</feature>
<evidence type="ECO:0000313" key="11">
    <source>
        <dbReference type="Proteomes" id="UP001589854"/>
    </source>
</evidence>
<feature type="transmembrane region" description="Helical" evidence="9">
    <location>
        <begin position="12"/>
        <end position="29"/>
    </location>
</feature>
<dbReference type="Proteomes" id="UP001589854">
    <property type="component" value="Unassembled WGS sequence"/>
</dbReference>
<keyword evidence="7 9" id="KW-1133">Transmembrane helix</keyword>
<feature type="transmembrane region" description="Helical" evidence="9">
    <location>
        <begin position="344"/>
        <end position="364"/>
    </location>
</feature>
<evidence type="ECO:0000256" key="9">
    <source>
        <dbReference type="RuleBase" id="RU362122"/>
    </source>
</evidence>
<keyword evidence="11" id="KW-1185">Reference proteome</keyword>
<feature type="transmembrane region" description="Helical" evidence="9">
    <location>
        <begin position="229"/>
        <end position="255"/>
    </location>
</feature>
<evidence type="ECO:0000313" key="10">
    <source>
        <dbReference type="EMBL" id="MFC0270313.1"/>
    </source>
</evidence>
<evidence type="ECO:0000256" key="5">
    <source>
        <dbReference type="ARBA" id="ARBA00022692"/>
    </source>
</evidence>
<comment type="similarity">
    <text evidence="2 9">Belongs to the branched chain amino acid transporter family.</text>
</comment>
<dbReference type="NCBIfam" id="TIGR00796">
    <property type="entry name" value="livcs"/>
    <property type="match status" value="1"/>
</dbReference>
<evidence type="ECO:0000256" key="4">
    <source>
        <dbReference type="ARBA" id="ARBA00022475"/>
    </source>
</evidence>
<feature type="transmembrane region" description="Helical" evidence="9">
    <location>
        <begin position="317"/>
        <end position="338"/>
    </location>
</feature>
<evidence type="ECO:0000256" key="1">
    <source>
        <dbReference type="ARBA" id="ARBA00004651"/>
    </source>
</evidence>
<proteinExistence type="inferred from homology"/>
<dbReference type="EMBL" id="JBHLVO010000001">
    <property type="protein sequence ID" value="MFC0270313.1"/>
    <property type="molecule type" value="Genomic_DNA"/>
</dbReference>
<keyword evidence="8 9" id="KW-0472">Membrane</keyword>
<evidence type="ECO:0000256" key="2">
    <source>
        <dbReference type="ARBA" id="ARBA00008540"/>
    </source>
</evidence>
<sequence>MDKKLSGKDTLVIGLMLFALFFGAGNMIFPPSLGQAAGENVWLVVLGFLITGVGLPLLGVISIGLSGSDVQSLSNRVHPLFGWLFPIILYLAIGPLFGIPRTGTVAYEMGVTPFLPDRFVDSTVSLFVYTLVFFGITFWLSLNPSKLVDTIGKVLTPALILVLVMLSVKAFVTPMGSLQKPQEDYVEGAFFKGFLEGYLTMDTIAALVFGIVVINAVKSRGVTSQKEIAIVCTKAGLIASVGLIFVYVSLAYLGATSVSTLGYLDNGSAILASSATVLFGPFGNIVLGLAITFACLTTSVGLVSACGEYFSKILPRFSYNLIILFITLFSTIVANFGLSQIISFSVPILVTIYPLAIVLIMLTFLHSTFKGAREVYVFSITATASLSIIDGLNAANIQLGNLNEFLNLYVPFFEFGVGWVVPAVVGGFVGWIVSRVKSKPELV</sequence>
<evidence type="ECO:0000256" key="8">
    <source>
        <dbReference type="ARBA" id="ARBA00023136"/>
    </source>
</evidence>
<keyword evidence="5 9" id="KW-0812">Transmembrane</keyword>
<feature type="transmembrane region" description="Helical" evidence="9">
    <location>
        <begin position="285"/>
        <end position="305"/>
    </location>
</feature>
<accession>A0ABV6GA10</accession>
<feature type="transmembrane region" description="Helical" evidence="9">
    <location>
        <begin position="77"/>
        <end position="99"/>
    </location>
</feature>
<gene>
    <name evidence="10" type="primary">brnQ</name>
    <name evidence="10" type="ORF">ACFFIX_02410</name>
</gene>
<feature type="transmembrane region" description="Helical" evidence="9">
    <location>
        <begin position="415"/>
        <end position="433"/>
    </location>
</feature>
<dbReference type="PANTHER" id="PTHR30588:SF8">
    <property type="entry name" value="BRANCHED-CHAIN AMINO ACID PERMEASE BRAB"/>
    <property type="match status" value="1"/>
</dbReference>
<keyword evidence="6 9" id="KW-0029">Amino-acid transport</keyword>
<dbReference type="Pfam" id="PF05525">
    <property type="entry name" value="Branch_AA_trans"/>
    <property type="match status" value="1"/>
</dbReference>
<feature type="transmembrane region" description="Helical" evidence="9">
    <location>
        <begin position="154"/>
        <end position="177"/>
    </location>
</feature>
<feature type="transmembrane region" description="Helical" evidence="9">
    <location>
        <begin position="41"/>
        <end position="65"/>
    </location>
</feature>
<evidence type="ECO:0000256" key="7">
    <source>
        <dbReference type="ARBA" id="ARBA00022989"/>
    </source>
</evidence>
<keyword evidence="4" id="KW-1003">Cell membrane</keyword>
<name>A0ABV6GA10_9BACI</name>
<dbReference type="PANTHER" id="PTHR30588">
    <property type="entry name" value="BRANCHED-CHAIN AMINO ACID TRANSPORT SYSTEM 2 CARRIER PROTEIN"/>
    <property type="match status" value="1"/>
</dbReference>
<comment type="caution">
    <text evidence="10">The sequence shown here is derived from an EMBL/GenBank/DDBJ whole genome shotgun (WGS) entry which is preliminary data.</text>
</comment>
<protein>
    <recommendedName>
        <fullName evidence="9">Branched-chain amino acid transport system carrier protein</fullName>
    </recommendedName>
</protein>
<organism evidence="10 11">
    <name type="scientific">Metabacillus herbersteinensis</name>
    <dbReference type="NCBI Taxonomy" id="283816"/>
    <lineage>
        <taxon>Bacteria</taxon>
        <taxon>Bacillati</taxon>
        <taxon>Bacillota</taxon>
        <taxon>Bacilli</taxon>
        <taxon>Bacillales</taxon>
        <taxon>Bacillaceae</taxon>
        <taxon>Metabacillus</taxon>
    </lineage>
</organism>
<dbReference type="InterPro" id="IPR004685">
    <property type="entry name" value="Brnchd-chn_aa_trnsp_Livcs"/>
</dbReference>
<feature type="transmembrane region" description="Helical" evidence="9">
    <location>
        <begin position="197"/>
        <end position="217"/>
    </location>
</feature>
<feature type="transmembrane region" description="Helical" evidence="9">
    <location>
        <begin position="119"/>
        <end position="142"/>
    </location>
</feature>